<organism evidence="1 2">
    <name type="scientific">Plasmopara halstedii</name>
    <name type="common">Downy mildew of sunflower</name>
    <dbReference type="NCBI Taxonomy" id="4781"/>
    <lineage>
        <taxon>Eukaryota</taxon>
        <taxon>Sar</taxon>
        <taxon>Stramenopiles</taxon>
        <taxon>Oomycota</taxon>
        <taxon>Peronosporomycetes</taxon>
        <taxon>Peronosporales</taxon>
        <taxon>Peronosporaceae</taxon>
        <taxon>Plasmopara</taxon>
    </lineage>
</organism>
<evidence type="ECO:0000313" key="1">
    <source>
        <dbReference type="EMBL" id="CEG49565.1"/>
    </source>
</evidence>
<dbReference type="AlphaFoldDB" id="A0A0P1B6Y3"/>
<keyword evidence="2" id="KW-1185">Reference proteome</keyword>
<protein>
    <submittedName>
        <fullName evidence="1">Uncharacterized protein</fullName>
    </submittedName>
</protein>
<name>A0A0P1B6Y3_PLAHL</name>
<dbReference type="Proteomes" id="UP000054928">
    <property type="component" value="Unassembled WGS sequence"/>
</dbReference>
<dbReference type="RefSeq" id="XP_024585934.1">
    <property type="nucleotide sequence ID" value="XM_024720768.1"/>
</dbReference>
<evidence type="ECO:0000313" key="2">
    <source>
        <dbReference type="Proteomes" id="UP000054928"/>
    </source>
</evidence>
<dbReference type="EMBL" id="CCYD01003090">
    <property type="protein sequence ID" value="CEG49565.1"/>
    <property type="molecule type" value="Genomic_DNA"/>
</dbReference>
<accession>A0A0P1B6Y3</accession>
<sequence>MSGAIGSMDDVEKVLWASPRKERLKATSWSTARTLAETSMFSVVGDVNEGLSVSTTVETALDFFTKMTSNSEMKLQSLRMLRARMSTYLRHEASKFKNFTSLHVDILTP</sequence>
<proteinExistence type="predicted"/>
<reference evidence="2" key="1">
    <citation type="submission" date="2014-09" db="EMBL/GenBank/DDBJ databases">
        <authorList>
            <person name="Sharma Rahul"/>
            <person name="Thines Marco"/>
        </authorList>
    </citation>
    <scope>NUCLEOTIDE SEQUENCE [LARGE SCALE GENOMIC DNA]</scope>
</reference>
<dbReference type="GeneID" id="36402378"/>